<proteinExistence type="predicted"/>
<evidence type="ECO:0000313" key="3">
    <source>
        <dbReference type="EMBL" id="SMO63635.1"/>
    </source>
</evidence>
<sequence length="132" mass="15354">MPLIRITNRDFHINIPSRAGIYKIYSLDENDNPRHLQRLLGIDVKGVLYIGKSENLNERVRMLWRVLQPNYRATAHTFGMNYKSLQVIQDAFPLGTLAIEFEENSMAKIYEKSIIENYRQLYGEVPPLNGSK</sequence>
<protein>
    <recommendedName>
        <fullName evidence="1">GIY-YIG domain-containing protein</fullName>
    </recommendedName>
</protein>
<dbReference type="OrthoDB" id="7063125at2"/>
<keyword evidence="5" id="KW-1185">Reference proteome</keyword>
<gene>
    <name evidence="2" type="ORF">GJU42_03620</name>
    <name evidence="3" type="ORF">SAMN06265349_102981</name>
</gene>
<evidence type="ECO:0000259" key="1">
    <source>
        <dbReference type="PROSITE" id="PS50164"/>
    </source>
</evidence>
<dbReference type="InterPro" id="IPR035901">
    <property type="entry name" value="GIY-YIG_endonuc_sf"/>
</dbReference>
<dbReference type="Proteomes" id="UP000468990">
    <property type="component" value="Unassembled WGS sequence"/>
</dbReference>
<dbReference type="AlphaFoldDB" id="A0A521CW15"/>
<dbReference type="EMBL" id="WKKG01000001">
    <property type="protein sequence ID" value="MRX67047.1"/>
    <property type="molecule type" value="Genomic_DNA"/>
</dbReference>
<name>A0A521CW15_9FLAO</name>
<dbReference type="RefSeq" id="WP_142450609.1">
    <property type="nucleotide sequence ID" value="NZ_FXTA01000002.1"/>
</dbReference>
<dbReference type="PROSITE" id="PS50164">
    <property type="entry name" value="GIY_YIG"/>
    <property type="match status" value="1"/>
</dbReference>
<evidence type="ECO:0000313" key="2">
    <source>
        <dbReference type="EMBL" id="MRX67047.1"/>
    </source>
</evidence>
<feature type="domain" description="GIY-YIG" evidence="1">
    <location>
        <begin position="17"/>
        <end position="124"/>
    </location>
</feature>
<reference evidence="3 4" key="1">
    <citation type="submission" date="2017-05" db="EMBL/GenBank/DDBJ databases">
        <authorList>
            <person name="Varghese N."/>
            <person name="Submissions S."/>
        </authorList>
    </citation>
    <scope>NUCLEOTIDE SEQUENCE [LARGE SCALE GENOMIC DNA]</scope>
    <source>
        <strain evidence="3 4">DSM 19382</strain>
    </source>
</reference>
<organism evidence="3 4">
    <name type="scientific">Flavobacterium resistens</name>
    <dbReference type="NCBI Taxonomy" id="443612"/>
    <lineage>
        <taxon>Bacteria</taxon>
        <taxon>Pseudomonadati</taxon>
        <taxon>Bacteroidota</taxon>
        <taxon>Flavobacteriia</taxon>
        <taxon>Flavobacteriales</taxon>
        <taxon>Flavobacteriaceae</taxon>
        <taxon>Flavobacterium</taxon>
    </lineage>
</organism>
<dbReference type="EMBL" id="FXTA01000002">
    <property type="protein sequence ID" value="SMO63635.1"/>
    <property type="molecule type" value="Genomic_DNA"/>
</dbReference>
<reference evidence="2 5" key="2">
    <citation type="submission" date="2019-11" db="EMBL/GenBank/DDBJ databases">
        <title>Flavobacterium resistens genome.</title>
        <authorList>
            <person name="Wilson V.M."/>
            <person name="Newman J.D."/>
        </authorList>
    </citation>
    <scope>NUCLEOTIDE SEQUENCE [LARGE SCALE GENOMIC DNA]</scope>
    <source>
        <strain evidence="2 5">DSM 19382</strain>
    </source>
</reference>
<dbReference type="Proteomes" id="UP000317289">
    <property type="component" value="Unassembled WGS sequence"/>
</dbReference>
<evidence type="ECO:0000313" key="4">
    <source>
        <dbReference type="Proteomes" id="UP000317289"/>
    </source>
</evidence>
<dbReference type="InterPro" id="IPR000305">
    <property type="entry name" value="GIY-YIG_endonuc"/>
</dbReference>
<evidence type="ECO:0000313" key="5">
    <source>
        <dbReference type="Proteomes" id="UP000468990"/>
    </source>
</evidence>
<accession>A0A521CW15</accession>
<dbReference type="SUPFAM" id="SSF82771">
    <property type="entry name" value="GIY-YIG endonuclease"/>
    <property type="match status" value="1"/>
</dbReference>